<dbReference type="Proteomes" id="UP000295281">
    <property type="component" value="Unassembled WGS sequence"/>
</dbReference>
<dbReference type="SUPFAM" id="SSF53335">
    <property type="entry name" value="S-adenosyl-L-methionine-dependent methyltransferases"/>
    <property type="match status" value="1"/>
</dbReference>
<gene>
    <name evidence="7" type="ORF">EV190_10276</name>
</gene>
<comment type="caution">
    <text evidence="7">The sequence shown here is derived from an EMBL/GenBank/DDBJ whole genome shotgun (WGS) entry which is preliminary data.</text>
</comment>
<feature type="active site" description="Proton acceptor" evidence="4">
    <location>
        <position position="259"/>
    </location>
</feature>
<dbReference type="PANTHER" id="PTHR43712:SF2">
    <property type="entry name" value="O-METHYLTRANSFERASE CICE"/>
    <property type="match status" value="1"/>
</dbReference>
<evidence type="ECO:0000256" key="2">
    <source>
        <dbReference type="ARBA" id="ARBA00022679"/>
    </source>
</evidence>
<dbReference type="OrthoDB" id="4145676at2"/>
<organism evidence="7 8">
    <name type="scientific">Actinorugispora endophytica</name>
    <dbReference type="NCBI Taxonomy" id="1605990"/>
    <lineage>
        <taxon>Bacteria</taxon>
        <taxon>Bacillati</taxon>
        <taxon>Actinomycetota</taxon>
        <taxon>Actinomycetes</taxon>
        <taxon>Streptosporangiales</taxon>
        <taxon>Nocardiopsidaceae</taxon>
        <taxon>Actinorugispora</taxon>
    </lineage>
</organism>
<evidence type="ECO:0000256" key="4">
    <source>
        <dbReference type="PIRSR" id="PIRSR005739-1"/>
    </source>
</evidence>
<evidence type="ECO:0000313" key="8">
    <source>
        <dbReference type="Proteomes" id="UP000295281"/>
    </source>
</evidence>
<dbReference type="InterPro" id="IPR036390">
    <property type="entry name" value="WH_DNA-bd_sf"/>
</dbReference>
<proteinExistence type="predicted"/>
<evidence type="ECO:0000259" key="6">
    <source>
        <dbReference type="Pfam" id="PF08100"/>
    </source>
</evidence>
<dbReference type="InterPro" id="IPR036388">
    <property type="entry name" value="WH-like_DNA-bd_sf"/>
</dbReference>
<dbReference type="InterPro" id="IPR029063">
    <property type="entry name" value="SAM-dependent_MTases_sf"/>
</dbReference>
<dbReference type="PANTHER" id="PTHR43712">
    <property type="entry name" value="PUTATIVE (AFU_ORTHOLOGUE AFUA_4G14580)-RELATED"/>
    <property type="match status" value="1"/>
</dbReference>
<dbReference type="EMBL" id="SNYN01000002">
    <property type="protein sequence ID" value="TDQ54243.1"/>
    <property type="molecule type" value="Genomic_DNA"/>
</dbReference>
<name>A0A4R6V2P3_9ACTN</name>
<reference evidence="7 8" key="1">
    <citation type="submission" date="2019-03" db="EMBL/GenBank/DDBJ databases">
        <title>Genomic Encyclopedia of Type Strains, Phase IV (KMG-IV): sequencing the most valuable type-strain genomes for metagenomic binning, comparative biology and taxonomic classification.</title>
        <authorList>
            <person name="Goeker M."/>
        </authorList>
    </citation>
    <scope>NUCLEOTIDE SEQUENCE [LARGE SCALE GENOMIC DNA]</scope>
    <source>
        <strain evidence="7 8">DSM 46770</strain>
    </source>
</reference>
<feature type="domain" description="O-methyltransferase C-terminal" evidence="5">
    <location>
        <begin position="124"/>
        <end position="329"/>
    </location>
</feature>
<dbReference type="Gene3D" id="1.10.10.10">
    <property type="entry name" value="Winged helix-like DNA-binding domain superfamily/Winged helix DNA-binding domain"/>
    <property type="match status" value="1"/>
</dbReference>
<dbReference type="PIRSF" id="PIRSF005739">
    <property type="entry name" value="O-mtase"/>
    <property type="match status" value="1"/>
</dbReference>
<sequence length="349" mass="37351">MTLFEHPFVASGSAEPPVDDTGRMIQMMTGYWVTQVVRTAAELRIADHVAHGEATAAQIAEAESLDPSATFRFLRACASLGLLTCADGHRFAGTPLLATLRSDSPRSLRDLALWGGAESHWLPWGRLADAVRTGGSSTEAAFGAPFFDWISGNPREAEVFTNAITAMTDGLAHQLTSVIDVKDAGTVVDVGGAGGNLVQTIMGKHTGLTGVVLDLPHVAAEAEASARRLGVQDRFSFVGGDFFEGVPAGDLHLLKFVLHDWDDESCVRILRNCRASLSPSGRILVMELLIADVGRPGLEPLMDLNMMVLAPGRERSLDEYRGLFERAGLRFVGTTRSDSLVTVLEAVPA</sequence>
<dbReference type="Gene3D" id="3.40.50.150">
    <property type="entry name" value="Vaccinia Virus protein VP39"/>
    <property type="match status" value="1"/>
</dbReference>
<dbReference type="GO" id="GO:0046983">
    <property type="term" value="F:protein dimerization activity"/>
    <property type="evidence" value="ECO:0007669"/>
    <property type="project" value="InterPro"/>
</dbReference>
<protein>
    <submittedName>
        <fullName evidence="7">Methyltransferase family protein</fullName>
    </submittedName>
</protein>
<keyword evidence="8" id="KW-1185">Reference proteome</keyword>
<dbReference type="InterPro" id="IPR012967">
    <property type="entry name" value="COMT_dimerisation"/>
</dbReference>
<dbReference type="RefSeq" id="WP_133740249.1">
    <property type="nucleotide sequence ID" value="NZ_SNYN01000002.1"/>
</dbReference>
<keyword evidence="3" id="KW-0949">S-adenosyl-L-methionine</keyword>
<evidence type="ECO:0000313" key="7">
    <source>
        <dbReference type="EMBL" id="TDQ54243.1"/>
    </source>
</evidence>
<dbReference type="GO" id="GO:0032259">
    <property type="term" value="P:methylation"/>
    <property type="evidence" value="ECO:0007669"/>
    <property type="project" value="UniProtKB-KW"/>
</dbReference>
<dbReference type="PROSITE" id="PS51683">
    <property type="entry name" value="SAM_OMT_II"/>
    <property type="match status" value="1"/>
</dbReference>
<feature type="domain" description="O-methyltransferase dimerisation" evidence="6">
    <location>
        <begin position="26"/>
        <end position="96"/>
    </location>
</feature>
<dbReference type="GO" id="GO:0008171">
    <property type="term" value="F:O-methyltransferase activity"/>
    <property type="evidence" value="ECO:0007669"/>
    <property type="project" value="InterPro"/>
</dbReference>
<evidence type="ECO:0000256" key="1">
    <source>
        <dbReference type="ARBA" id="ARBA00022603"/>
    </source>
</evidence>
<dbReference type="InterPro" id="IPR016461">
    <property type="entry name" value="COMT-like"/>
</dbReference>
<dbReference type="AlphaFoldDB" id="A0A4R6V2P3"/>
<keyword evidence="1 7" id="KW-0489">Methyltransferase</keyword>
<dbReference type="SUPFAM" id="SSF46785">
    <property type="entry name" value="Winged helix' DNA-binding domain"/>
    <property type="match status" value="1"/>
</dbReference>
<dbReference type="Pfam" id="PF00891">
    <property type="entry name" value="Methyltransf_2"/>
    <property type="match status" value="1"/>
</dbReference>
<accession>A0A4R6V2P3</accession>
<keyword evidence="2 7" id="KW-0808">Transferase</keyword>
<dbReference type="Pfam" id="PF08100">
    <property type="entry name" value="Dimerisation"/>
    <property type="match status" value="1"/>
</dbReference>
<evidence type="ECO:0000256" key="3">
    <source>
        <dbReference type="ARBA" id="ARBA00022691"/>
    </source>
</evidence>
<dbReference type="InterPro" id="IPR001077">
    <property type="entry name" value="COMT_C"/>
</dbReference>
<dbReference type="Gene3D" id="1.10.287.1350">
    <property type="match status" value="1"/>
</dbReference>
<evidence type="ECO:0000259" key="5">
    <source>
        <dbReference type="Pfam" id="PF00891"/>
    </source>
</evidence>